<protein>
    <recommendedName>
        <fullName evidence="4">Translational regulator CsrA</fullName>
    </recommendedName>
</protein>
<dbReference type="NCBIfam" id="NF002469">
    <property type="entry name" value="PRK01712.1"/>
    <property type="match status" value="1"/>
</dbReference>
<accession>A0A4Y8M7V2</accession>
<evidence type="ECO:0000256" key="4">
    <source>
        <dbReference type="HAMAP-Rule" id="MF_00167"/>
    </source>
</evidence>
<evidence type="ECO:0000256" key="1">
    <source>
        <dbReference type="ARBA" id="ARBA00022490"/>
    </source>
</evidence>
<dbReference type="InterPro" id="IPR036107">
    <property type="entry name" value="CsrA_sf"/>
</dbReference>
<dbReference type="SUPFAM" id="SSF117130">
    <property type="entry name" value="CsrA-like"/>
    <property type="match status" value="1"/>
</dbReference>
<proteinExistence type="inferred from homology"/>
<sequence length="80" mass="8978">MLVLSRKKGQSVIIQDQIEVTILEIDGETIKLGISAPREVQIVRKELLASIKETNRDAAGLQLDVRSLSDKIKKMKNFSE</sequence>
<dbReference type="NCBIfam" id="TIGR00202">
    <property type="entry name" value="csrA"/>
    <property type="match status" value="1"/>
</dbReference>
<dbReference type="AlphaFoldDB" id="A0A4Y8M7V2"/>
<keyword evidence="4" id="KW-0678">Repressor</keyword>
<evidence type="ECO:0000313" key="6">
    <source>
        <dbReference type="Proteomes" id="UP000297900"/>
    </source>
</evidence>
<dbReference type="OrthoDB" id="9809061at2"/>
<name>A0A4Y8M7V2_9BACL</name>
<dbReference type="GO" id="GO:0006109">
    <property type="term" value="P:regulation of carbohydrate metabolic process"/>
    <property type="evidence" value="ECO:0007669"/>
    <property type="project" value="InterPro"/>
</dbReference>
<dbReference type="GO" id="GO:1902208">
    <property type="term" value="P:regulation of bacterial-type flagellum assembly"/>
    <property type="evidence" value="ECO:0007669"/>
    <property type="project" value="UniProtKB-UniRule"/>
</dbReference>
<dbReference type="InterPro" id="IPR003751">
    <property type="entry name" value="CsrA"/>
</dbReference>
<evidence type="ECO:0000313" key="5">
    <source>
        <dbReference type="EMBL" id="TFE29030.1"/>
    </source>
</evidence>
<dbReference type="PANTHER" id="PTHR34984">
    <property type="entry name" value="CARBON STORAGE REGULATOR"/>
    <property type="match status" value="1"/>
</dbReference>
<dbReference type="RefSeq" id="WP_135151330.1">
    <property type="nucleotide sequence ID" value="NZ_SOMN01000005.1"/>
</dbReference>
<dbReference type="HAMAP" id="MF_00167">
    <property type="entry name" value="CsrA"/>
    <property type="match status" value="1"/>
</dbReference>
<dbReference type="GO" id="GO:0045947">
    <property type="term" value="P:negative regulation of translational initiation"/>
    <property type="evidence" value="ECO:0007669"/>
    <property type="project" value="UniProtKB-UniRule"/>
</dbReference>
<dbReference type="EMBL" id="SOMN01000005">
    <property type="protein sequence ID" value="TFE29030.1"/>
    <property type="molecule type" value="Genomic_DNA"/>
</dbReference>
<comment type="function">
    <text evidence="4">A translational regulator that binds mRNA to regulate translation initiation and/or mRNA stability. Usually binds in the 5'-UTR at or near the Shine-Dalgarno sequence preventing ribosome-binding, thus repressing translation. Its main target seems to be the major flagellin gene, while its function is anatagonized by FliW.</text>
</comment>
<keyword evidence="6" id="KW-1185">Reference proteome</keyword>
<keyword evidence="4" id="KW-1005">Bacterial flagellum biogenesis</keyword>
<dbReference type="GO" id="GO:0044781">
    <property type="term" value="P:bacterial-type flagellum organization"/>
    <property type="evidence" value="ECO:0007669"/>
    <property type="project" value="UniProtKB-KW"/>
</dbReference>
<comment type="subunit">
    <text evidence="4">Homodimer; the beta-strands of each monomer intercalate to form a hydrophobic core, while the alpha-helices form wings that extend away from the core.</text>
</comment>
<dbReference type="GO" id="GO:0005829">
    <property type="term" value="C:cytosol"/>
    <property type="evidence" value="ECO:0007669"/>
    <property type="project" value="TreeGrafter"/>
</dbReference>
<dbReference type="GO" id="GO:0048027">
    <property type="term" value="F:mRNA 5'-UTR binding"/>
    <property type="evidence" value="ECO:0007669"/>
    <property type="project" value="UniProtKB-UniRule"/>
</dbReference>
<keyword evidence="3 4" id="KW-0694">RNA-binding</keyword>
<comment type="subcellular location">
    <subcellularLocation>
        <location evidence="4">Cytoplasm</location>
    </subcellularLocation>
</comment>
<comment type="caution">
    <text evidence="5">The sequence shown here is derived from an EMBL/GenBank/DDBJ whole genome shotgun (WGS) entry which is preliminary data.</text>
</comment>
<comment type="similarity">
    <text evidence="4">Belongs to the CsrA/RsmA family.</text>
</comment>
<dbReference type="PANTHER" id="PTHR34984:SF1">
    <property type="entry name" value="CARBON STORAGE REGULATOR"/>
    <property type="match status" value="1"/>
</dbReference>
<evidence type="ECO:0000256" key="3">
    <source>
        <dbReference type="ARBA" id="ARBA00022884"/>
    </source>
</evidence>
<dbReference type="Pfam" id="PF02599">
    <property type="entry name" value="CsrA"/>
    <property type="match status" value="1"/>
</dbReference>
<dbReference type="Gene3D" id="2.60.40.4380">
    <property type="entry name" value="Translational regulator CsrA"/>
    <property type="match status" value="1"/>
</dbReference>
<gene>
    <name evidence="4 5" type="primary">csrA</name>
    <name evidence="5" type="ORF">E2980_06490</name>
</gene>
<keyword evidence="1 4" id="KW-0963">Cytoplasm</keyword>
<reference evidence="5 6" key="1">
    <citation type="submission" date="2019-03" db="EMBL/GenBank/DDBJ databases">
        <title>Cohnella endophytica sp. nov., a novel endophytic bacterium isolated from bark of Sonneratia apetala.</title>
        <authorList>
            <person name="Tuo L."/>
        </authorList>
    </citation>
    <scope>NUCLEOTIDE SEQUENCE [LARGE SCALE GENOMIC DNA]</scope>
    <source>
        <strain evidence="5 6">CCTCC AB 208254</strain>
    </source>
</reference>
<organism evidence="5 6">
    <name type="scientific">Cohnella luojiensis</name>
    <dbReference type="NCBI Taxonomy" id="652876"/>
    <lineage>
        <taxon>Bacteria</taxon>
        <taxon>Bacillati</taxon>
        <taxon>Bacillota</taxon>
        <taxon>Bacilli</taxon>
        <taxon>Bacillales</taxon>
        <taxon>Paenibacillaceae</taxon>
        <taxon>Cohnella</taxon>
    </lineage>
</organism>
<dbReference type="GO" id="GO:0006402">
    <property type="term" value="P:mRNA catabolic process"/>
    <property type="evidence" value="ECO:0007669"/>
    <property type="project" value="InterPro"/>
</dbReference>
<evidence type="ECO:0000256" key="2">
    <source>
        <dbReference type="ARBA" id="ARBA00022845"/>
    </source>
</evidence>
<keyword evidence="2 4" id="KW-0810">Translation regulation</keyword>
<dbReference type="Proteomes" id="UP000297900">
    <property type="component" value="Unassembled WGS sequence"/>
</dbReference>